<dbReference type="AlphaFoldDB" id="A0A914CIF3"/>
<sequence length="378" mass="43399">MIGRALDLAFRTEQFGALDLIAKDLDENSDPRVLERAAQFFSNNQQDRMAVQLLAYAKKYSEAVELCRSKNVIINEELAEVISPPKGDKASSVQRTKLLEEIARCCLQQGNYHFAAKKFTQAGNKLEAMRALLKSGDTPKIILYANTARNKDIYRLVGNYLQSLNWKEDVNLMRQIEAFYMKADALESLSAFYASCAQVEIDDYRDYEKGLAAYSEALRCISKKLDKENGLDGRSVDKMEELKETIDKIKRFIAAKQIYETDPGECMQKLQAMVEEPDMDESVRLGDIHSIIILHNVKRANFKKAWSIIEQCENRRPKVDMRQYLSRQILDQICDEVGVLRITRPMSVEEDFGDEENGVDYSHAMQRRINKVDMDDED</sequence>
<dbReference type="PANTHER" id="PTHR15722:SF7">
    <property type="entry name" value="INTRAFLAGELLAR TRANSPORT PROTEIN 140 HOMOLOG"/>
    <property type="match status" value="1"/>
</dbReference>
<keyword evidence="2" id="KW-0853">WD repeat</keyword>
<reference evidence="9" key="1">
    <citation type="submission" date="2022-11" db="UniProtKB">
        <authorList>
            <consortium name="WormBaseParasite"/>
        </authorList>
    </citation>
    <scope>IDENTIFICATION</scope>
</reference>
<evidence type="ECO:0000256" key="3">
    <source>
        <dbReference type="ARBA" id="ARBA00022737"/>
    </source>
</evidence>
<evidence type="ECO:0000256" key="1">
    <source>
        <dbReference type="ARBA" id="ARBA00004138"/>
    </source>
</evidence>
<dbReference type="InterPro" id="IPR056156">
    <property type="entry name" value="TPR_IF140_C"/>
</dbReference>
<dbReference type="GO" id="GO:0030991">
    <property type="term" value="C:intraciliary transport particle A"/>
    <property type="evidence" value="ECO:0007669"/>
    <property type="project" value="TreeGrafter"/>
</dbReference>
<evidence type="ECO:0000259" key="7">
    <source>
        <dbReference type="Pfam" id="PF24762"/>
    </source>
</evidence>
<evidence type="ECO:0000313" key="8">
    <source>
        <dbReference type="Proteomes" id="UP000887540"/>
    </source>
</evidence>
<proteinExistence type="predicted"/>
<evidence type="ECO:0000313" key="9">
    <source>
        <dbReference type="WBParaSite" id="ACRNAN_scaffold10842.g15193.t1"/>
    </source>
</evidence>
<dbReference type="GO" id="GO:0036064">
    <property type="term" value="C:ciliary basal body"/>
    <property type="evidence" value="ECO:0007669"/>
    <property type="project" value="TreeGrafter"/>
</dbReference>
<evidence type="ECO:0000256" key="4">
    <source>
        <dbReference type="ARBA" id="ARBA00023069"/>
    </source>
</evidence>
<dbReference type="GO" id="GO:0035721">
    <property type="term" value="P:intraciliary retrograde transport"/>
    <property type="evidence" value="ECO:0007669"/>
    <property type="project" value="TreeGrafter"/>
</dbReference>
<keyword evidence="4" id="KW-0969">Cilium</keyword>
<dbReference type="Proteomes" id="UP000887540">
    <property type="component" value="Unplaced"/>
</dbReference>
<keyword evidence="3" id="KW-0677">Repeat</keyword>
<dbReference type="WBParaSite" id="ACRNAN_scaffold10842.g15193.t1">
    <property type="protein sequence ID" value="ACRNAN_scaffold10842.g15193.t1"/>
    <property type="gene ID" value="ACRNAN_scaffold10842.g15193"/>
</dbReference>
<dbReference type="Pfam" id="PF24760">
    <property type="entry name" value="TPR_IF140_C"/>
    <property type="match status" value="1"/>
</dbReference>
<evidence type="ECO:0000256" key="2">
    <source>
        <dbReference type="ARBA" id="ARBA00022574"/>
    </source>
</evidence>
<name>A0A914CIF3_9BILA</name>
<protein>
    <submittedName>
        <fullName evidence="9">Uncharacterized protein</fullName>
    </submittedName>
</protein>
<accession>A0A914CIF3</accession>
<dbReference type="GO" id="GO:0005930">
    <property type="term" value="C:axoneme"/>
    <property type="evidence" value="ECO:0007669"/>
    <property type="project" value="TreeGrafter"/>
</dbReference>
<dbReference type="PANTHER" id="PTHR15722">
    <property type="entry name" value="IFT140/172-RELATED"/>
    <property type="match status" value="1"/>
</dbReference>
<keyword evidence="5" id="KW-0966">Cell projection</keyword>
<dbReference type="InterPro" id="IPR056168">
    <property type="entry name" value="TPR_IF140/IFT172/WDR19"/>
</dbReference>
<organism evidence="8 9">
    <name type="scientific">Acrobeloides nanus</name>
    <dbReference type="NCBI Taxonomy" id="290746"/>
    <lineage>
        <taxon>Eukaryota</taxon>
        <taxon>Metazoa</taxon>
        <taxon>Ecdysozoa</taxon>
        <taxon>Nematoda</taxon>
        <taxon>Chromadorea</taxon>
        <taxon>Rhabditida</taxon>
        <taxon>Tylenchina</taxon>
        <taxon>Cephalobomorpha</taxon>
        <taxon>Cephaloboidea</taxon>
        <taxon>Cephalobidae</taxon>
        <taxon>Acrobeloides</taxon>
    </lineage>
</organism>
<keyword evidence="8" id="KW-1185">Reference proteome</keyword>
<comment type="subcellular location">
    <subcellularLocation>
        <location evidence="1">Cell projection</location>
        <location evidence="1">Cilium</location>
    </subcellularLocation>
</comment>
<dbReference type="Pfam" id="PF24762">
    <property type="entry name" value="TPR_IF140-IFT172"/>
    <property type="match status" value="1"/>
</dbReference>
<evidence type="ECO:0000259" key="6">
    <source>
        <dbReference type="Pfam" id="PF24760"/>
    </source>
</evidence>
<feature type="domain" description="IF140/IFT172/WDR19 TPR" evidence="7">
    <location>
        <begin position="2"/>
        <end position="179"/>
    </location>
</feature>
<feature type="domain" description="IF140 C-terminal TPR" evidence="6">
    <location>
        <begin position="187"/>
        <end position="312"/>
    </location>
</feature>
<evidence type="ECO:0000256" key="5">
    <source>
        <dbReference type="ARBA" id="ARBA00023273"/>
    </source>
</evidence>